<comment type="caution">
    <text evidence="11">The sequence shown here is derived from an EMBL/GenBank/DDBJ whole genome shotgun (WGS) entry which is preliminary data.</text>
</comment>
<dbReference type="InterPro" id="IPR050092">
    <property type="entry name" value="RNase_H"/>
</dbReference>
<gene>
    <name evidence="11" type="ORF">TKK_004576</name>
</gene>
<evidence type="ECO:0000256" key="8">
    <source>
        <dbReference type="PROSITE-ProRule" id="PRU00047"/>
    </source>
</evidence>
<keyword evidence="6" id="KW-0255">Endonuclease</keyword>
<dbReference type="PANTHER" id="PTHR10642:SF26">
    <property type="entry name" value="RIBONUCLEASE H1"/>
    <property type="match status" value="1"/>
</dbReference>
<dbReference type="GO" id="GO:0004523">
    <property type="term" value="F:RNA-DNA hybrid ribonuclease activity"/>
    <property type="evidence" value="ECO:0007669"/>
    <property type="project" value="UniProtKB-EC"/>
</dbReference>
<feature type="domain" description="CCHC-type" evidence="9">
    <location>
        <begin position="278"/>
        <end position="293"/>
    </location>
</feature>
<evidence type="ECO:0000256" key="4">
    <source>
        <dbReference type="ARBA" id="ARBA00022722"/>
    </source>
</evidence>
<evidence type="ECO:0000313" key="11">
    <source>
        <dbReference type="EMBL" id="KAL3402647.1"/>
    </source>
</evidence>
<keyword evidence="7" id="KW-0378">Hydrolase</keyword>
<dbReference type="PROSITE" id="PS50158">
    <property type="entry name" value="ZF_CCHC"/>
    <property type="match status" value="1"/>
</dbReference>
<keyword evidence="4" id="KW-0540">Nuclease</keyword>
<dbReference type="PROSITE" id="PS50879">
    <property type="entry name" value="RNASE_H_1"/>
    <property type="match status" value="1"/>
</dbReference>
<dbReference type="Pfam" id="PF00098">
    <property type="entry name" value="zf-CCHC"/>
    <property type="match status" value="1"/>
</dbReference>
<protein>
    <recommendedName>
        <fullName evidence="3">ribonuclease H</fullName>
        <ecNumber evidence="3">3.1.26.4</ecNumber>
    </recommendedName>
</protein>
<reference evidence="11 12" key="1">
    <citation type="journal article" date="2024" name="bioRxiv">
        <title>A reference genome for Trichogramma kaykai: A tiny desert-dwelling parasitoid wasp with competing sex-ratio distorters.</title>
        <authorList>
            <person name="Culotta J."/>
            <person name="Lindsey A.R."/>
        </authorList>
    </citation>
    <scope>NUCLEOTIDE SEQUENCE [LARGE SCALE GENOMIC DNA]</scope>
    <source>
        <strain evidence="11 12">KSX58</strain>
    </source>
</reference>
<comment type="catalytic activity">
    <reaction evidence="1">
        <text>Endonucleolytic cleavage to 5'-phosphomonoester.</text>
        <dbReference type="EC" id="3.1.26.4"/>
    </reaction>
</comment>
<dbReference type="AlphaFoldDB" id="A0ABD2XBL0"/>
<keyword evidence="5" id="KW-0479">Metal-binding</keyword>
<dbReference type="SMART" id="SM00343">
    <property type="entry name" value="ZnF_C2HC"/>
    <property type="match status" value="2"/>
</dbReference>
<dbReference type="InterPro" id="IPR036875">
    <property type="entry name" value="Znf_CCHC_sf"/>
</dbReference>
<keyword evidence="8" id="KW-0863">Zinc-finger</keyword>
<dbReference type="SUPFAM" id="SSF53098">
    <property type="entry name" value="Ribonuclease H-like"/>
    <property type="match status" value="1"/>
</dbReference>
<dbReference type="Pfam" id="PF00075">
    <property type="entry name" value="RNase_H"/>
    <property type="match status" value="1"/>
</dbReference>
<organism evidence="11 12">
    <name type="scientific">Trichogramma kaykai</name>
    <dbReference type="NCBI Taxonomy" id="54128"/>
    <lineage>
        <taxon>Eukaryota</taxon>
        <taxon>Metazoa</taxon>
        <taxon>Ecdysozoa</taxon>
        <taxon>Arthropoda</taxon>
        <taxon>Hexapoda</taxon>
        <taxon>Insecta</taxon>
        <taxon>Pterygota</taxon>
        <taxon>Neoptera</taxon>
        <taxon>Endopterygota</taxon>
        <taxon>Hymenoptera</taxon>
        <taxon>Apocrita</taxon>
        <taxon>Proctotrupomorpha</taxon>
        <taxon>Chalcidoidea</taxon>
        <taxon>Trichogrammatidae</taxon>
        <taxon>Trichogramma</taxon>
    </lineage>
</organism>
<evidence type="ECO:0000256" key="5">
    <source>
        <dbReference type="ARBA" id="ARBA00022723"/>
    </source>
</evidence>
<feature type="domain" description="RNase H type-1" evidence="10">
    <location>
        <begin position="353"/>
        <end position="493"/>
    </location>
</feature>
<dbReference type="SUPFAM" id="SSF57756">
    <property type="entry name" value="Retrovirus zinc finger-like domains"/>
    <property type="match status" value="1"/>
</dbReference>
<evidence type="ECO:0000256" key="6">
    <source>
        <dbReference type="ARBA" id="ARBA00022759"/>
    </source>
</evidence>
<keyword evidence="12" id="KW-1185">Reference proteome</keyword>
<dbReference type="InterPro" id="IPR036397">
    <property type="entry name" value="RNaseH_sf"/>
</dbReference>
<dbReference type="CDD" id="cd09276">
    <property type="entry name" value="Rnase_HI_RT_non_LTR"/>
    <property type="match status" value="1"/>
</dbReference>
<dbReference type="InterPro" id="IPR002156">
    <property type="entry name" value="RNaseH_domain"/>
</dbReference>
<dbReference type="InterPro" id="IPR001878">
    <property type="entry name" value="Znf_CCHC"/>
</dbReference>
<evidence type="ECO:0000256" key="1">
    <source>
        <dbReference type="ARBA" id="ARBA00000077"/>
    </source>
</evidence>
<dbReference type="Gene3D" id="4.10.60.10">
    <property type="entry name" value="Zinc finger, CCHC-type"/>
    <property type="match status" value="1"/>
</dbReference>
<dbReference type="GO" id="GO:0008270">
    <property type="term" value="F:zinc ion binding"/>
    <property type="evidence" value="ECO:0007669"/>
    <property type="project" value="UniProtKB-KW"/>
</dbReference>
<evidence type="ECO:0000313" key="12">
    <source>
        <dbReference type="Proteomes" id="UP001627154"/>
    </source>
</evidence>
<dbReference type="EC" id="3.1.26.4" evidence="3"/>
<sequence length="541" mass="62754">MKRSDALTIMKFFAKYRLFEKSKDLEKCWYDNEKFIKKAKEIWICPGMSHIPNILHDNEWFKIREEMKVKPNLPLDEVVRLRPEEAAKLLTYEDYWNYFRTGDDRSSGLVDNGDDTLQPSRYASTVHQAIDLCFKIYDRFDLNCTPVLHLTEVHEECKFDSSDVGEKSLVLGCQTFCKQSKNRFYYKDENNGKGERKLFYSSTSLSDSTQLKLEESNNYSESGWCHLHDTKERRRSTTEIIDSSDNAFVHLGPWCARCWDFGHLDWNCEASDNRSKLCYRCGNEGHRAFICQNPPMCVRCPESAGHSSRSRQCPLAKVIKPVKVTKSRIDLSFGLILKQSSNRNEIFDNSIKSNEYVPIYTDGSKFPSRVGWAMWCPADKEAWLGNMDSKSDMFQTESRAILAALEYVLTNAKKGRRYIIVTDSLDSLKYLRSEIDRKDPRRGRRKIISRLKKTWLQFIRSDADGSVDFQWVKGHRGIRGNVVADSLAKIAALSLDDGQKFIRIKGTSEYYERIGMDAEKVRYVSQRRLIEDNLRDLPLAG</sequence>
<accession>A0ABD2XBL0</accession>
<evidence type="ECO:0000256" key="7">
    <source>
        <dbReference type="ARBA" id="ARBA00022801"/>
    </source>
</evidence>
<dbReference type="InterPro" id="IPR012337">
    <property type="entry name" value="RNaseH-like_sf"/>
</dbReference>
<dbReference type="PANTHER" id="PTHR10642">
    <property type="entry name" value="RIBONUCLEASE H1"/>
    <property type="match status" value="1"/>
</dbReference>
<evidence type="ECO:0000256" key="2">
    <source>
        <dbReference type="ARBA" id="ARBA00005300"/>
    </source>
</evidence>
<evidence type="ECO:0000259" key="9">
    <source>
        <dbReference type="PROSITE" id="PS50158"/>
    </source>
</evidence>
<name>A0ABD2XBL0_9HYME</name>
<evidence type="ECO:0000259" key="10">
    <source>
        <dbReference type="PROSITE" id="PS50879"/>
    </source>
</evidence>
<evidence type="ECO:0000256" key="3">
    <source>
        <dbReference type="ARBA" id="ARBA00012180"/>
    </source>
</evidence>
<comment type="similarity">
    <text evidence="2">Belongs to the RNase H family.</text>
</comment>
<keyword evidence="8" id="KW-0862">Zinc</keyword>
<dbReference type="Proteomes" id="UP001627154">
    <property type="component" value="Unassembled WGS sequence"/>
</dbReference>
<dbReference type="Gene3D" id="3.30.420.10">
    <property type="entry name" value="Ribonuclease H-like superfamily/Ribonuclease H"/>
    <property type="match status" value="1"/>
</dbReference>
<proteinExistence type="inferred from homology"/>
<dbReference type="EMBL" id="JBJJXI010000034">
    <property type="protein sequence ID" value="KAL3402647.1"/>
    <property type="molecule type" value="Genomic_DNA"/>
</dbReference>